<keyword evidence="8" id="KW-1185">Reference proteome</keyword>
<evidence type="ECO:0000313" key="7">
    <source>
        <dbReference type="EMBL" id="RUL84018.1"/>
    </source>
</evidence>
<dbReference type="Proteomes" id="UP000280296">
    <property type="component" value="Unassembled WGS sequence"/>
</dbReference>
<keyword evidence="4 6" id="KW-1133">Transmembrane helix</keyword>
<dbReference type="RefSeq" id="WP_126727437.1">
    <property type="nucleotide sequence ID" value="NZ_RYZH01000053.1"/>
</dbReference>
<organism evidence="7 8">
    <name type="scientific">Tautonia sociabilis</name>
    <dbReference type="NCBI Taxonomy" id="2080755"/>
    <lineage>
        <taxon>Bacteria</taxon>
        <taxon>Pseudomonadati</taxon>
        <taxon>Planctomycetota</taxon>
        <taxon>Planctomycetia</taxon>
        <taxon>Isosphaerales</taxon>
        <taxon>Isosphaeraceae</taxon>
        <taxon>Tautonia</taxon>
    </lineage>
</organism>
<comment type="caution">
    <text evidence="7">The sequence shown here is derived from an EMBL/GenBank/DDBJ whole genome shotgun (WGS) entry which is preliminary data.</text>
</comment>
<dbReference type="InterPro" id="IPR005226">
    <property type="entry name" value="UPF0014_fam"/>
</dbReference>
<accession>A0A432MEQ1</accession>
<dbReference type="OrthoDB" id="9791807at2"/>
<comment type="subcellular location">
    <subcellularLocation>
        <location evidence="1">Membrane</location>
        <topology evidence="1">Multi-pass membrane protein</topology>
    </subcellularLocation>
</comment>
<evidence type="ECO:0000256" key="1">
    <source>
        <dbReference type="ARBA" id="ARBA00004141"/>
    </source>
</evidence>
<sequence length="266" mass="28874">MERPYLELSAWQLAIATSLILINGAISALLGLGLGRRLLVAAVRTVVQLLLVGLVLEWVFRFSRWYVVLGLLAVMTVVAGLAAIQRVGFRYPGMWLSSVVSVWASSWLMGAAAVFAIVPVEPWYAPQYAIPLLGMILGNALSGISLGLDRLGEELIGRRPQVEAMLALGATRWEAARQPIRQAVRTGMIPIINAMMVVGIVSLPGMMTGQLLAGVAPIEAVKYQIVILFLIASGTALGTVGVVLLSYRRLFNSDHQFLHQLMKESR</sequence>
<feature type="transmembrane region" description="Helical" evidence="6">
    <location>
        <begin position="129"/>
        <end position="148"/>
    </location>
</feature>
<keyword evidence="5 6" id="KW-0472">Membrane</keyword>
<evidence type="ECO:0000313" key="8">
    <source>
        <dbReference type="Proteomes" id="UP000280296"/>
    </source>
</evidence>
<reference evidence="7 8" key="2">
    <citation type="submission" date="2019-01" db="EMBL/GenBank/DDBJ databases">
        <title>Tautonia sociabilis, a novel thermotolerant planctomycete of Isosphaeraceae family, isolated from a 4000 m deep subterranean habitat.</title>
        <authorList>
            <person name="Kovaleva O.L."/>
            <person name="Elcheninov A.G."/>
            <person name="Van Heerden E."/>
            <person name="Toshchakov S.V."/>
            <person name="Novikov A."/>
            <person name="Bonch-Osmolovskaya E.A."/>
            <person name="Kublanov I.V."/>
        </authorList>
    </citation>
    <scope>NUCLEOTIDE SEQUENCE [LARGE SCALE GENOMIC DNA]</scope>
    <source>
        <strain evidence="7 8">GM2012</strain>
    </source>
</reference>
<evidence type="ECO:0000256" key="3">
    <source>
        <dbReference type="ARBA" id="ARBA00022692"/>
    </source>
</evidence>
<proteinExistence type="inferred from homology"/>
<dbReference type="PANTHER" id="PTHR30028">
    <property type="entry name" value="UPF0014 INNER MEMBRANE PROTEIN YBBM-RELATED"/>
    <property type="match status" value="1"/>
</dbReference>
<evidence type="ECO:0000256" key="5">
    <source>
        <dbReference type="ARBA" id="ARBA00023136"/>
    </source>
</evidence>
<feature type="transmembrane region" description="Helical" evidence="6">
    <location>
        <begin position="12"/>
        <end position="32"/>
    </location>
</feature>
<dbReference type="AlphaFoldDB" id="A0A432MEQ1"/>
<dbReference type="EMBL" id="RYZH01000053">
    <property type="protein sequence ID" value="RUL84018.1"/>
    <property type="molecule type" value="Genomic_DNA"/>
</dbReference>
<reference evidence="7 8" key="1">
    <citation type="submission" date="2018-12" db="EMBL/GenBank/DDBJ databases">
        <authorList>
            <person name="Toschakov S.V."/>
        </authorList>
    </citation>
    <scope>NUCLEOTIDE SEQUENCE [LARGE SCALE GENOMIC DNA]</scope>
    <source>
        <strain evidence="7 8">GM2012</strain>
    </source>
</reference>
<feature type="transmembrane region" description="Helical" evidence="6">
    <location>
        <begin position="191"/>
        <end position="213"/>
    </location>
</feature>
<comment type="similarity">
    <text evidence="2">Belongs to the UPF0014 family.</text>
</comment>
<feature type="transmembrane region" description="Helical" evidence="6">
    <location>
        <begin position="39"/>
        <end position="59"/>
    </location>
</feature>
<keyword evidence="3 6" id="KW-0812">Transmembrane</keyword>
<feature type="transmembrane region" description="Helical" evidence="6">
    <location>
        <begin position="65"/>
        <end position="84"/>
    </location>
</feature>
<gene>
    <name evidence="7" type="primary">fetB</name>
    <name evidence="7" type="ORF">TsocGM_21070</name>
</gene>
<evidence type="ECO:0000256" key="6">
    <source>
        <dbReference type="SAM" id="Phobius"/>
    </source>
</evidence>
<feature type="transmembrane region" description="Helical" evidence="6">
    <location>
        <begin position="225"/>
        <end position="247"/>
    </location>
</feature>
<evidence type="ECO:0000256" key="2">
    <source>
        <dbReference type="ARBA" id="ARBA00005268"/>
    </source>
</evidence>
<name>A0A432MEQ1_9BACT</name>
<dbReference type="PANTHER" id="PTHR30028:SF0">
    <property type="entry name" value="PROTEIN ALUMINUM SENSITIVE 3"/>
    <property type="match status" value="1"/>
</dbReference>
<feature type="transmembrane region" description="Helical" evidence="6">
    <location>
        <begin position="96"/>
        <end position="117"/>
    </location>
</feature>
<evidence type="ECO:0000256" key="4">
    <source>
        <dbReference type="ARBA" id="ARBA00022989"/>
    </source>
</evidence>
<dbReference type="Pfam" id="PF03649">
    <property type="entry name" value="UPF0014"/>
    <property type="match status" value="1"/>
</dbReference>
<protein>
    <submittedName>
        <fullName evidence="7">Iron export ABC transporter permease subunit FetB</fullName>
    </submittedName>
</protein>
<dbReference type="GO" id="GO:0005886">
    <property type="term" value="C:plasma membrane"/>
    <property type="evidence" value="ECO:0007669"/>
    <property type="project" value="TreeGrafter"/>
</dbReference>